<evidence type="ECO:0000256" key="2">
    <source>
        <dbReference type="ARBA" id="ARBA00004240"/>
    </source>
</evidence>
<dbReference type="FunFam" id="3.30.70.360:FF:000019">
    <property type="entry name" value="Allantoate deiminase"/>
    <property type="match status" value="1"/>
</dbReference>
<sequence>MATRNMILAFHIWTTEIESHSREYDSWGSGNHKPTFPLEGMEIGDTEEREKDLFPDILREEAVSRLNQLGKVSDADGHLERTFLSPASKRAINLVRSWMEDAGLRTWVDQMGNVHGRAAGMNSQAEALLIGSHLDTVIDAGIFDGPLGIVCAVSALKVLKISGKLGNLKRPIEVIAFSDEEGVRFQSTFLGSAAIAGTRPASALQISDKSGVTVQDVLKENSFDATEESYLQLKYDPRSVWGYIEVHIEQGPVLESLGLPLGVVKGIAGQTRLKVTVRGSQGHAGTVPMSMRQDPMAAAAELIVLLESICKHPENFISYDGHCNGFAAESLAGSLVCTVGEISSWPGASNVTFTVDLRTMDDMAREAIIFELSNRMYQTCDRRSVSCMIERKHDAGAVMCDTGLSSELKLAANSALKRIAGEIQDEVPVLMSGAGHDAMAMSHLTKVGMLFVRCRGGISHSPGEHVLDDDVWVAGLAILAFLETNLSSDPDMKANLLSNYLTIDQDRRISISMQYSFMVTKYLSERVMLLCPTKSVQLAFQNSRGSISAKHI</sequence>
<keyword evidence="10" id="KW-0464">Manganese</keyword>
<keyword evidence="5" id="KW-0659">Purine metabolism</keyword>
<keyword evidence="9" id="KW-0256">Endoplasmic reticulum</keyword>
<evidence type="ECO:0000256" key="12">
    <source>
        <dbReference type="ARBA" id="ARBA00066382"/>
    </source>
</evidence>
<dbReference type="OMA" id="CSSGVWA"/>
<dbReference type="InParanoid" id="A0A200QZ34"/>
<comment type="subcellular location">
    <subcellularLocation>
        <location evidence="2">Endoplasmic reticulum</location>
    </subcellularLocation>
</comment>
<keyword evidence="14" id="KW-1185">Reference proteome</keyword>
<comment type="similarity">
    <text evidence="3">Belongs to the peptidase M20A family.</text>
</comment>
<evidence type="ECO:0000313" key="14">
    <source>
        <dbReference type="Proteomes" id="UP000195402"/>
    </source>
</evidence>
<dbReference type="GO" id="GO:0006144">
    <property type="term" value="P:purine nucleobase metabolic process"/>
    <property type="evidence" value="ECO:0007669"/>
    <property type="project" value="UniProtKB-KW"/>
</dbReference>
<evidence type="ECO:0000256" key="1">
    <source>
        <dbReference type="ARBA" id="ARBA00001936"/>
    </source>
</evidence>
<dbReference type="Gene3D" id="3.30.70.360">
    <property type="match status" value="1"/>
</dbReference>
<dbReference type="FunCoup" id="A0A200QZ34">
    <property type="interactions" value="8"/>
</dbReference>
<keyword evidence="6" id="KW-0479">Metal-binding</keyword>
<dbReference type="GO" id="GO:0047652">
    <property type="term" value="F:allantoate deiminase activity"/>
    <property type="evidence" value="ECO:0007669"/>
    <property type="project" value="UniProtKB-EC"/>
</dbReference>
<dbReference type="STRING" id="56857.A0A200QZ34"/>
<evidence type="ECO:0000256" key="11">
    <source>
        <dbReference type="ARBA" id="ARBA00053003"/>
    </source>
</evidence>
<evidence type="ECO:0000256" key="9">
    <source>
        <dbReference type="ARBA" id="ARBA00022824"/>
    </source>
</evidence>
<evidence type="ECO:0000256" key="8">
    <source>
        <dbReference type="ARBA" id="ARBA00022801"/>
    </source>
</evidence>
<evidence type="ECO:0000256" key="3">
    <source>
        <dbReference type="ARBA" id="ARBA00006247"/>
    </source>
</evidence>
<comment type="subunit">
    <text evidence="4">Homodimer.</text>
</comment>
<accession>A0A200QZ34</accession>
<dbReference type="PANTHER" id="PTHR32494:SF19">
    <property type="entry name" value="ALLANTOATE DEIMINASE-RELATED"/>
    <property type="match status" value="1"/>
</dbReference>
<evidence type="ECO:0000256" key="10">
    <source>
        <dbReference type="ARBA" id="ARBA00023211"/>
    </source>
</evidence>
<organism evidence="13 14">
    <name type="scientific">Macleaya cordata</name>
    <name type="common">Five-seeded plume-poppy</name>
    <name type="synonym">Bocconia cordata</name>
    <dbReference type="NCBI Taxonomy" id="56857"/>
    <lineage>
        <taxon>Eukaryota</taxon>
        <taxon>Viridiplantae</taxon>
        <taxon>Streptophyta</taxon>
        <taxon>Embryophyta</taxon>
        <taxon>Tracheophyta</taxon>
        <taxon>Spermatophyta</taxon>
        <taxon>Magnoliopsida</taxon>
        <taxon>Ranunculales</taxon>
        <taxon>Papaveraceae</taxon>
        <taxon>Papaveroideae</taxon>
        <taxon>Macleaya</taxon>
    </lineage>
</organism>
<dbReference type="GO" id="GO:0005783">
    <property type="term" value="C:endoplasmic reticulum"/>
    <property type="evidence" value="ECO:0007669"/>
    <property type="project" value="UniProtKB-SubCell"/>
</dbReference>
<evidence type="ECO:0000256" key="4">
    <source>
        <dbReference type="ARBA" id="ARBA00011738"/>
    </source>
</evidence>
<evidence type="ECO:0000313" key="13">
    <source>
        <dbReference type="EMBL" id="OVA15698.1"/>
    </source>
</evidence>
<dbReference type="EC" id="3.5.3.9" evidence="12"/>
<dbReference type="NCBIfam" id="TIGR01879">
    <property type="entry name" value="hydantase"/>
    <property type="match status" value="1"/>
</dbReference>
<dbReference type="SUPFAM" id="SSF55031">
    <property type="entry name" value="Bacterial exopeptidase dimerisation domain"/>
    <property type="match status" value="1"/>
</dbReference>
<dbReference type="CDD" id="cd03884">
    <property type="entry name" value="M20_bAS"/>
    <property type="match status" value="1"/>
</dbReference>
<dbReference type="InterPro" id="IPR010158">
    <property type="entry name" value="Amidase_Cbmase"/>
</dbReference>
<dbReference type="PANTHER" id="PTHR32494">
    <property type="entry name" value="ALLANTOATE DEIMINASE-RELATED"/>
    <property type="match status" value="1"/>
</dbReference>
<keyword evidence="7" id="KW-0732">Signal</keyword>
<protein>
    <recommendedName>
        <fullName evidence="12">allantoate deiminase</fullName>
        <ecNumber evidence="12">3.5.3.9</ecNumber>
    </recommendedName>
</protein>
<dbReference type="AlphaFoldDB" id="A0A200QZ34"/>
<comment type="cofactor">
    <cofactor evidence="1">
        <name>Mn(2+)</name>
        <dbReference type="ChEBI" id="CHEBI:29035"/>
    </cofactor>
</comment>
<keyword evidence="8" id="KW-0378">Hydrolase</keyword>
<dbReference type="Proteomes" id="UP000195402">
    <property type="component" value="Unassembled WGS sequence"/>
</dbReference>
<evidence type="ECO:0000256" key="6">
    <source>
        <dbReference type="ARBA" id="ARBA00022723"/>
    </source>
</evidence>
<name>A0A200QZ34_MACCD</name>
<proteinExistence type="inferred from homology"/>
<evidence type="ECO:0000256" key="5">
    <source>
        <dbReference type="ARBA" id="ARBA00022631"/>
    </source>
</evidence>
<dbReference type="GO" id="GO:0046872">
    <property type="term" value="F:metal ion binding"/>
    <property type="evidence" value="ECO:0007669"/>
    <property type="project" value="UniProtKB-KW"/>
</dbReference>
<dbReference type="Gene3D" id="3.40.630.10">
    <property type="entry name" value="Zn peptidases"/>
    <property type="match status" value="1"/>
</dbReference>
<reference evidence="13 14" key="1">
    <citation type="journal article" date="2017" name="Mol. Plant">
        <title>The Genome of Medicinal Plant Macleaya cordata Provides New Insights into Benzylisoquinoline Alkaloids Metabolism.</title>
        <authorList>
            <person name="Liu X."/>
            <person name="Liu Y."/>
            <person name="Huang P."/>
            <person name="Ma Y."/>
            <person name="Qing Z."/>
            <person name="Tang Q."/>
            <person name="Cao H."/>
            <person name="Cheng P."/>
            <person name="Zheng Y."/>
            <person name="Yuan Z."/>
            <person name="Zhou Y."/>
            <person name="Liu J."/>
            <person name="Tang Z."/>
            <person name="Zhuo Y."/>
            <person name="Zhang Y."/>
            <person name="Yu L."/>
            <person name="Huang J."/>
            <person name="Yang P."/>
            <person name="Peng Q."/>
            <person name="Zhang J."/>
            <person name="Jiang W."/>
            <person name="Zhang Z."/>
            <person name="Lin K."/>
            <person name="Ro D.K."/>
            <person name="Chen X."/>
            <person name="Xiong X."/>
            <person name="Shang Y."/>
            <person name="Huang S."/>
            <person name="Zeng J."/>
        </authorList>
    </citation>
    <scope>NUCLEOTIDE SEQUENCE [LARGE SCALE GENOMIC DNA]</scope>
    <source>
        <strain evidence="14">cv. BLH2017</strain>
        <tissue evidence="13">Root</tissue>
    </source>
</reference>
<comment type="caution">
    <text evidence="13">The sequence shown here is derived from an EMBL/GenBank/DDBJ whole genome shotgun (WGS) entry which is preliminary data.</text>
</comment>
<gene>
    <name evidence="13" type="ORF">BVC80_1315g9</name>
</gene>
<dbReference type="InterPro" id="IPR036264">
    <property type="entry name" value="Bact_exopeptidase_dim_dom"/>
</dbReference>
<dbReference type="OrthoDB" id="4676at2759"/>
<dbReference type="EMBL" id="MVGT01000739">
    <property type="protein sequence ID" value="OVA15698.1"/>
    <property type="molecule type" value="Genomic_DNA"/>
</dbReference>
<comment type="catalytic activity">
    <reaction evidence="11">
        <text>allantoate + H2O + 2 H(+) = (S)-2-ureidoglycine + NH4(+) + CO2</text>
        <dbReference type="Rhea" id="RHEA:27485"/>
        <dbReference type="ChEBI" id="CHEBI:15377"/>
        <dbReference type="ChEBI" id="CHEBI:15378"/>
        <dbReference type="ChEBI" id="CHEBI:16526"/>
        <dbReference type="ChEBI" id="CHEBI:17536"/>
        <dbReference type="ChEBI" id="CHEBI:28938"/>
        <dbReference type="ChEBI" id="CHEBI:59947"/>
        <dbReference type="EC" id="3.5.3.9"/>
    </reaction>
</comment>
<dbReference type="InterPro" id="IPR002933">
    <property type="entry name" value="Peptidase_M20"/>
</dbReference>
<dbReference type="Pfam" id="PF01546">
    <property type="entry name" value="Peptidase_M20"/>
    <property type="match status" value="1"/>
</dbReference>
<dbReference type="SUPFAM" id="SSF53187">
    <property type="entry name" value="Zn-dependent exopeptidases"/>
    <property type="match status" value="1"/>
</dbReference>
<evidence type="ECO:0000256" key="7">
    <source>
        <dbReference type="ARBA" id="ARBA00022729"/>
    </source>
</evidence>